<dbReference type="InterPro" id="IPR036179">
    <property type="entry name" value="Ig-like_dom_sf"/>
</dbReference>
<dbReference type="Pfam" id="PF07686">
    <property type="entry name" value="V-set"/>
    <property type="match status" value="2"/>
</dbReference>
<dbReference type="InterPro" id="IPR047164">
    <property type="entry name" value="OX2G-like"/>
</dbReference>
<keyword evidence="2" id="KW-0812">Transmembrane</keyword>
<dbReference type="Gene3D" id="2.60.40.10">
    <property type="entry name" value="Immunoglobulins"/>
    <property type="match status" value="2"/>
</dbReference>
<keyword evidence="6" id="KW-1015">Disulfide bond</keyword>
<dbReference type="SMART" id="SM00406">
    <property type="entry name" value="IGv"/>
    <property type="match status" value="1"/>
</dbReference>
<evidence type="ECO:0000256" key="1">
    <source>
        <dbReference type="ARBA" id="ARBA00004479"/>
    </source>
</evidence>
<evidence type="ECO:0000313" key="12">
    <source>
        <dbReference type="Proteomes" id="UP001176940"/>
    </source>
</evidence>
<keyword evidence="8" id="KW-0393">Immunoglobulin domain</keyword>
<evidence type="ECO:0000256" key="2">
    <source>
        <dbReference type="ARBA" id="ARBA00022692"/>
    </source>
</evidence>
<feature type="domain" description="Ig-like" evidence="10">
    <location>
        <begin position="145"/>
        <end position="264"/>
    </location>
</feature>
<dbReference type="PROSITE" id="PS50835">
    <property type="entry name" value="IG_LIKE"/>
    <property type="match status" value="2"/>
</dbReference>
<evidence type="ECO:0000256" key="4">
    <source>
        <dbReference type="ARBA" id="ARBA00022989"/>
    </source>
</evidence>
<evidence type="ECO:0000256" key="5">
    <source>
        <dbReference type="ARBA" id="ARBA00023136"/>
    </source>
</evidence>
<evidence type="ECO:0000256" key="3">
    <source>
        <dbReference type="ARBA" id="ARBA00022729"/>
    </source>
</evidence>
<proteinExistence type="predicted"/>
<sequence length="374" mass="41532">MEDRTTSREHREGRKGLTPGQKLQSKVNKGLEMRCEDQTELTTQGKTEVADVKIEVGPVEYGKSVTLKCILYPHFFPVQVTWTRLVSGRTTTVATYASDSGAEISEGYKDRLWMSTLGLNETAITINKASIQDEGCYRCTFNYLPKGSITEAACLTIPGEVLIEKHHVGRLLQPVTLRCVKRKPSDEKEKVVQMSWQKNGKNIATYRDGANIEPEYRGVISVTMEGSDVALLTLLRVNVSDEGKYKCLFNIFPGGSTAGETSLQVFESLNVTVTKDHDTGCLRITCVARSWPRPVISWADADEGSLNGTNYDGFLTVTSWILIRSPDTQQMKMPKCKVIYLGEESIVSVSAGTRCQIHPLIIGLLVSKMIFLSF</sequence>
<name>A0ABN9LZ84_9NEOB</name>
<dbReference type="SUPFAM" id="SSF48726">
    <property type="entry name" value="Immunoglobulin"/>
    <property type="match status" value="2"/>
</dbReference>
<keyword evidence="12" id="KW-1185">Reference proteome</keyword>
<evidence type="ECO:0000256" key="9">
    <source>
        <dbReference type="SAM" id="MobiDB-lite"/>
    </source>
</evidence>
<dbReference type="InterPro" id="IPR013783">
    <property type="entry name" value="Ig-like_fold"/>
</dbReference>
<dbReference type="EMBL" id="CAUEEQ010039051">
    <property type="protein sequence ID" value="CAJ0954770.1"/>
    <property type="molecule type" value="Genomic_DNA"/>
</dbReference>
<dbReference type="InterPro" id="IPR007110">
    <property type="entry name" value="Ig-like_dom"/>
</dbReference>
<keyword evidence="4" id="KW-1133">Transmembrane helix</keyword>
<dbReference type="InterPro" id="IPR013106">
    <property type="entry name" value="Ig_V-set"/>
</dbReference>
<evidence type="ECO:0000259" key="10">
    <source>
        <dbReference type="PROSITE" id="PS50835"/>
    </source>
</evidence>
<dbReference type="SMART" id="SM00409">
    <property type="entry name" value="IG"/>
    <property type="match status" value="2"/>
</dbReference>
<protein>
    <recommendedName>
        <fullName evidence="10">Ig-like domain-containing protein</fullName>
    </recommendedName>
</protein>
<evidence type="ECO:0000256" key="8">
    <source>
        <dbReference type="ARBA" id="ARBA00023319"/>
    </source>
</evidence>
<keyword evidence="3" id="KW-0732">Signal</keyword>
<comment type="caution">
    <text evidence="11">The sequence shown here is derived from an EMBL/GenBank/DDBJ whole genome shotgun (WGS) entry which is preliminary data.</text>
</comment>
<accession>A0ABN9LZ84</accession>
<reference evidence="11" key="1">
    <citation type="submission" date="2023-07" db="EMBL/GenBank/DDBJ databases">
        <authorList>
            <person name="Stuckert A."/>
        </authorList>
    </citation>
    <scope>NUCLEOTIDE SEQUENCE</scope>
</reference>
<evidence type="ECO:0000256" key="7">
    <source>
        <dbReference type="ARBA" id="ARBA00023180"/>
    </source>
</evidence>
<gene>
    <name evidence="11" type="ORF">RIMI_LOCUS14857648</name>
</gene>
<evidence type="ECO:0000313" key="11">
    <source>
        <dbReference type="EMBL" id="CAJ0954770.1"/>
    </source>
</evidence>
<keyword evidence="5" id="KW-0472">Membrane</keyword>
<dbReference type="Proteomes" id="UP001176940">
    <property type="component" value="Unassembled WGS sequence"/>
</dbReference>
<feature type="region of interest" description="Disordered" evidence="9">
    <location>
        <begin position="1"/>
        <end position="23"/>
    </location>
</feature>
<dbReference type="PANTHER" id="PTHR46841">
    <property type="entry name" value="OX-2 MEMBRANE GLYCOPROTEIN"/>
    <property type="match status" value="1"/>
</dbReference>
<organism evidence="11 12">
    <name type="scientific">Ranitomeya imitator</name>
    <name type="common">mimic poison frog</name>
    <dbReference type="NCBI Taxonomy" id="111125"/>
    <lineage>
        <taxon>Eukaryota</taxon>
        <taxon>Metazoa</taxon>
        <taxon>Chordata</taxon>
        <taxon>Craniata</taxon>
        <taxon>Vertebrata</taxon>
        <taxon>Euteleostomi</taxon>
        <taxon>Amphibia</taxon>
        <taxon>Batrachia</taxon>
        <taxon>Anura</taxon>
        <taxon>Neobatrachia</taxon>
        <taxon>Hyloidea</taxon>
        <taxon>Dendrobatidae</taxon>
        <taxon>Dendrobatinae</taxon>
        <taxon>Ranitomeya</taxon>
    </lineage>
</organism>
<feature type="compositionally biased region" description="Basic and acidic residues" evidence="9">
    <location>
        <begin position="1"/>
        <end position="15"/>
    </location>
</feature>
<dbReference type="PANTHER" id="PTHR46841:SF3">
    <property type="entry name" value="OX-2 MEMBRANE GLYCOPROTEIN"/>
    <property type="match status" value="1"/>
</dbReference>
<keyword evidence="7" id="KW-0325">Glycoprotein</keyword>
<evidence type="ECO:0000256" key="6">
    <source>
        <dbReference type="ARBA" id="ARBA00023157"/>
    </source>
</evidence>
<dbReference type="InterPro" id="IPR003599">
    <property type="entry name" value="Ig_sub"/>
</dbReference>
<feature type="domain" description="Ig-like" evidence="10">
    <location>
        <begin position="47"/>
        <end position="140"/>
    </location>
</feature>
<comment type="subcellular location">
    <subcellularLocation>
        <location evidence="1">Membrane</location>
        <topology evidence="1">Single-pass type I membrane protein</topology>
    </subcellularLocation>
</comment>